<dbReference type="InterPro" id="IPR002401">
    <property type="entry name" value="Cyt_P450_E_grp-I"/>
</dbReference>
<evidence type="ECO:0000313" key="16">
    <source>
        <dbReference type="EMBL" id="SJL04951.1"/>
    </source>
</evidence>
<dbReference type="PROSITE" id="PS00086">
    <property type="entry name" value="CYTOCHROME_P450"/>
    <property type="match status" value="1"/>
</dbReference>
<evidence type="ECO:0000256" key="4">
    <source>
        <dbReference type="ARBA" id="ARBA00010617"/>
    </source>
</evidence>
<evidence type="ECO:0000256" key="11">
    <source>
        <dbReference type="ARBA" id="ARBA00023033"/>
    </source>
</evidence>
<dbReference type="GO" id="GO:0016020">
    <property type="term" value="C:membrane"/>
    <property type="evidence" value="ECO:0007669"/>
    <property type="project" value="UniProtKB-SubCell"/>
</dbReference>
<keyword evidence="8" id="KW-1133">Transmembrane helix</keyword>
<dbReference type="OrthoDB" id="1470350at2759"/>
<evidence type="ECO:0000256" key="14">
    <source>
        <dbReference type="RuleBase" id="RU000461"/>
    </source>
</evidence>
<comment type="similarity">
    <text evidence="4 14">Belongs to the cytochrome P450 family.</text>
</comment>
<evidence type="ECO:0008006" key="18">
    <source>
        <dbReference type="Google" id="ProtNLM"/>
    </source>
</evidence>
<sequence>MFSLPSISFLFFLLSVLTLTRTYYKRNLKCSRKIRGPPRPSLLLGSSQPSTHLGQNIILTGRIGHEWMMRNQKNFGELEMKWFQEYGAVFRIGGCFGQDVLMLSDPKALKYVLHTSGYQFPKSPDIVHLFAALSGPGMAVAEGTVHQRQRKILNPAFSASQLRQSLPLFQSFTSKLINKLKHEIGNDSAGRVVDVIPWTRKVALDIIGITAFRYRFNALDDGASELREALHNVFIESHASPSRLELLYISLWRTGIPKLALKILDLIPTRGQVRPLRFKNYSYRIASEILQKQLEVVENGMDTADKDIVNLLALSYLAEDPDKRMSVDEIYSQLTTFTVGGHETTAITVAWILYELSLHPFIQNQIREEISQRREHCQGDLDADDYNSLSLLNAVIKETLRLHPFGSTSIRVASQDSVVPLSEPITTSDDSVVWDIPVLKGQALMLSFYTYNRLPSVWGDDADKWNPERFLHPTGIKETNLGMYANLMTFGAGVRSCIGWKYAVMEMQVLVAELLSTFEFSPSEEGLELQHMHGWQTITPVVKGRVHEGEQVPLRLALVKE</sequence>
<evidence type="ECO:0000256" key="3">
    <source>
        <dbReference type="ARBA" id="ARBA00004721"/>
    </source>
</evidence>
<dbReference type="Pfam" id="PF00067">
    <property type="entry name" value="p450"/>
    <property type="match status" value="1"/>
</dbReference>
<comment type="subcellular location">
    <subcellularLocation>
        <location evidence="2">Membrane</location>
    </subcellularLocation>
</comment>
<dbReference type="PRINTS" id="PR00463">
    <property type="entry name" value="EP450I"/>
</dbReference>
<dbReference type="EMBL" id="FUEG01000005">
    <property type="protein sequence ID" value="SJL04951.1"/>
    <property type="molecule type" value="Genomic_DNA"/>
</dbReference>
<keyword evidence="9 14" id="KW-0560">Oxidoreductase</keyword>
<evidence type="ECO:0000256" key="15">
    <source>
        <dbReference type="SAM" id="SignalP"/>
    </source>
</evidence>
<evidence type="ECO:0000256" key="7">
    <source>
        <dbReference type="ARBA" id="ARBA00022723"/>
    </source>
</evidence>
<dbReference type="OMA" id="YGKFRIP"/>
<dbReference type="GO" id="GO:0020037">
    <property type="term" value="F:heme binding"/>
    <property type="evidence" value="ECO:0007669"/>
    <property type="project" value="InterPro"/>
</dbReference>
<keyword evidence="12" id="KW-0472">Membrane</keyword>
<organism evidence="16 17">
    <name type="scientific">Armillaria ostoyae</name>
    <name type="common">Armillaria root rot fungus</name>
    <dbReference type="NCBI Taxonomy" id="47428"/>
    <lineage>
        <taxon>Eukaryota</taxon>
        <taxon>Fungi</taxon>
        <taxon>Dikarya</taxon>
        <taxon>Basidiomycota</taxon>
        <taxon>Agaricomycotina</taxon>
        <taxon>Agaricomycetes</taxon>
        <taxon>Agaricomycetidae</taxon>
        <taxon>Agaricales</taxon>
        <taxon>Marasmiineae</taxon>
        <taxon>Physalacriaceae</taxon>
        <taxon>Armillaria</taxon>
    </lineage>
</organism>
<dbReference type="GO" id="GO:0005506">
    <property type="term" value="F:iron ion binding"/>
    <property type="evidence" value="ECO:0007669"/>
    <property type="project" value="InterPro"/>
</dbReference>
<evidence type="ECO:0000256" key="9">
    <source>
        <dbReference type="ARBA" id="ARBA00023002"/>
    </source>
</evidence>
<evidence type="ECO:0000256" key="1">
    <source>
        <dbReference type="ARBA" id="ARBA00001971"/>
    </source>
</evidence>
<evidence type="ECO:0000256" key="10">
    <source>
        <dbReference type="ARBA" id="ARBA00023004"/>
    </source>
</evidence>
<gene>
    <name evidence="16" type="ORF">ARMOST_08322</name>
</gene>
<keyword evidence="6" id="KW-0812">Transmembrane</keyword>
<comment type="cofactor">
    <cofactor evidence="1 13">
        <name>heme</name>
        <dbReference type="ChEBI" id="CHEBI:30413"/>
    </cofactor>
</comment>
<keyword evidence="15" id="KW-0732">Signal</keyword>
<keyword evidence="10 13" id="KW-0408">Iron</keyword>
<keyword evidence="7 13" id="KW-0479">Metal-binding</keyword>
<feature type="binding site" description="axial binding residue" evidence="13">
    <location>
        <position position="497"/>
    </location>
    <ligand>
        <name>heme</name>
        <dbReference type="ChEBI" id="CHEBI:30413"/>
    </ligand>
    <ligandPart>
        <name>Fe</name>
        <dbReference type="ChEBI" id="CHEBI:18248"/>
    </ligandPart>
</feature>
<keyword evidence="17" id="KW-1185">Reference proteome</keyword>
<dbReference type="InterPro" id="IPR050121">
    <property type="entry name" value="Cytochrome_P450_monoxygenase"/>
</dbReference>
<evidence type="ECO:0000256" key="12">
    <source>
        <dbReference type="ARBA" id="ARBA00023136"/>
    </source>
</evidence>
<evidence type="ECO:0000256" key="2">
    <source>
        <dbReference type="ARBA" id="ARBA00004370"/>
    </source>
</evidence>
<evidence type="ECO:0000256" key="8">
    <source>
        <dbReference type="ARBA" id="ARBA00022989"/>
    </source>
</evidence>
<dbReference type="InterPro" id="IPR001128">
    <property type="entry name" value="Cyt_P450"/>
</dbReference>
<dbReference type="AlphaFoldDB" id="A0A284R8A9"/>
<comment type="pathway">
    <text evidence="3">Secondary metabolite biosynthesis; terpenoid biosynthesis.</text>
</comment>
<name>A0A284R8A9_ARMOS</name>
<dbReference type="PRINTS" id="PR00385">
    <property type="entry name" value="P450"/>
</dbReference>
<dbReference type="PANTHER" id="PTHR24305">
    <property type="entry name" value="CYTOCHROME P450"/>
    <property type="match status" value="1"/>
</dbReference>
<feature type="chain" id="PRO_5013171031" description="Cytochrome P450" evidence="15">
    <location>
        <begin position="23"/>
        <end position="561"/>
    </location>
</feature>
<dbReference type="SUPFAM" id="SSF48264">
    <property type="entry name" value="Cytochrome P450"/>
    <property type="match status" value="1"/>
</dbReference>
<evidence type="ECO:0000313" key="17">
    <source>
        <dbReference type="Proteomes" id="UP000219338"/>
    </source>
</evidence>
<keyword evidence="5 13" id="KW-0349">Heme</keyword>
<dbReference type="PANTHER" id="PTHR24305:SF166">
    <property type="entry name" value="CYTOCHROME P450 12A4, MITOCHONDRIAL-RELATED"/>
    <property type="match status" value="1"/>
</dbReference>
<keyword evidence="11 14" id="KW-0503">Monooxygenase</keyword>
<evidence type="ECO:0000256" key="6">
    <source>
        <dbReference type="ARBA" id="ARBA00022692"/>
    </source>
</evidence>
<dbReference type="InterPro" id="IPR036396">
    <property type="entry name" value="Cyt_P450_sf"/>
</dbReference>
<dbReference type="GO" id="GO:0004497">
    <property type="term" value="F:monooxygenase activity"/>
    <property type="evidence" value="ECO:0007669"/>
    <property type="project" value="UniProtKB-KW"/>
</dbReference>
<dbReference type="Proteomes" id="UP000219338">
    <property type="component" value="Unassembled WGS sequence"/>
</dbReference>
<feature type="signal peptide" evidence="15">
    <location>
        <begin position="1"/>
        <end position="22"/>
    </location>
</feature>
<dbReference type="GO" id="GO:0016705">
    <property type="term" value="F:oxidoreductase activity, acting on paired donors, with incorporation or reduction of molecular oxygen"/>
    <property type="evidence" value="ECO:0007669"/>
    <property type="project" value="InterPro"/>
</dbReference>
<dbReference type="InterPro" id="IPR017972">
    <property type="entry name" value="Cyt_P450_CS"/>
</dbReference>
<accession>A0A284R8A9</accession>
<dbReference type="STRING" id="47428.A0A284R8A9"/>
<proteinExistence type="inferred from homology"/>
<protein>
    <recommendedName>
        <fullName evidence="18">Cytochrome P450</fullName>
    </recommendedName>
</protein>
<evidence type="ECO:0000256" key="5">
    <source>
        <dbReference type="ARBA" id="ARBA00022617"/>
    </source>
</evidence>
<dbReference type="Gene3D" id="1.10.630.10">
    <property type="entry name" value="Cytochrome P450"/>
    <property type="match status" value="1"/>
</dbReference>
<evidence type="ECO:0000256" key="13">
    <source>
        <dbReference type="PIRSR" id="PIRSR602401-1"/>
    </source>
</evidence>
<reference evidence="17" key="1">
    <citation type="journal article" date="2017" name="Nat. Ecol. Evol.">
        <title>Genome expansion and lineage-specific genetic innovations in the forest pathogenic fungi Armillaria.</title>
        <authorList>
            <person name="Sipos G."/>
            <person name="Prasanna A.N."/>
            <person name="Walter M.C."/>
            <person name="O'Connor E."/>
            <person name="Balint B."/>
            <person name="Krizsan K."/>
            <person name="Kiss B."/>
            <person name="Hess J."/>
            <person name="Varga T."/>
            <person name="Slot J."/>
            <person name="Riley R."/>
            <person name="Boka B."/>
            <person name="Rigling D."/>
            <person name="Barry K."/>
            <person name="Lee J."/>
            <person name="Mihaltcheva S."/>
            <person name="LaButti K."/>
            <person name="Lipzen A."/>
            <person name="Waldron R."/>
            <person name="Moloney N.M."/>
            <person name="Sperisen C."/>
            <person name="Kredics L."/>
            <person name="Vagvoelgyi C."/>
            <person name="Patrignani A."/>
            <person name="Fitzpatrick D."/>
            <person name="Nagy I."/>
            <person name="Doyle S."/>
            <person name="Anderson J.B."/>
            <person name="Grigoriev I.V."/>
            <person name="Gueldener U."/>
            <person name="Muensterkoetter M."/>
            <person name="Nagy L.G."/>
        </authorList>
    </citation>
    <scope>NUCLEOTIDE SEQUENCE [LARGE SCALE GENOMIC DNA]</scope>
    <source>
        <strain evidence="17">C18/9</strain>
    </source>
</reference>